<accession>A0AAD1WQF0</accession>
<evidence type="ECO:0000313" key="2">
    <source>
        <dbReference type="Proteomes" id="UP001295444"/>
    </source>
</evidence>
<dbReference type="AlphaFoldDB" id="A0AAD1WQF0"/>
<reference evidence="1" key="1">
    <citation type="submission" date="2022-03" db="EMBL/GenBank/DDBJ databases">
        <authorList>
            <person name="Alioto T."/>
            <person name="Alioto T."/>
            <person name="Gomez Garrido J."/>
        </authorList>
    </citation>
    <scope>NUCLEOTIDE SEQUENCE</scope>
</reference>
<dbReference type="EMBL" id="OW240922">
    <property type="protein sequence ID" value="CAH2321808.1"/>
    <property type="molecule type" value="Genomic_DNA"/>
</dbReference>
<name>A0AAD1WQF0_PELCU</name>
<sequence length="72" mass="7776">MLRKPMRLSYIINYREPPKVSAKLHLLTTCSSFNTAPTALLPPDIRGLSTPGNNLLVIAATGLRVKPGTVSC</sequence>
<proteinExistence type="predicted"/>
<protein>
    <submittedName>
        <fullName evidence="1">Uncharacterized protein</fullName>
    </submittedName>
</protein>
<keyword evidence="2" id="KW-1185">Reference proteome</keyword>
<dbReference type="Proteomes" id="UP001295444">
    <property type="component" value="Chromosome 11"/>
</dbReference>
<organism evidence="1 2">
    <name type="scientific">Pelobates cultripes</name>
    <name type="common">Western spadefoot toad</name>
    <dbReference type="NCBI Taxonomy" id="61616"/>
    <lineage>
        <taxon>Eukaryota</taxon>
        <taxon>Metazoa</taxon>
        <taxon>Chordata</taxon>
        <taxon>Craniata</taxon>
        <taxon>Vertebrata</taxon>
        <taxon>Euteleostomi</taxon>
        <taxon>Amphibia</taxon>
        <taxon>Batrachia</taxon>
        <taxon>Anura</taxon>
        <taxon>Pelobatoidea</taxon>
        <taxon>Pelobatidae</taxon>
        <taxon>Pelobates</taxon>
    </lineage>
</organism>
<evidence type="ECO:0000313" key="1">
    <source>
        <dbReference type="EMBL" id="CAH2321808.1"/>
    </source>
</evidence>
<gene>
    <name evidence="1" type="ORF">PECUL_23A037391</name>
</gene>